<comment type="caution">
    <text evidence="2">The sequence shown here is derived from an EMBL/GenBank/DDBJ whole genome shotgun (WGS) entry which is preliminary data.</text>
</comment>
<protein>
    <submittedName>
        <fullName evidence="2">Uncharacterized protein</fullName>
    </submittedName>
</protein>
<keyword evidence="3" id="KW-1185">Reference proteome</keyword>
<evidence type="ECO:0000313" key="3">
    <source>
        <dbReference type="Proteomes" id="UP001362999"/>
    </source>
</evidence>
<sequence length="205" mass="22893">MDVVISGSILILRSPAFEDFMTKFQALSPRENAKMIRSGRLNLLQLHENFTDSLSIPLGAHETISTLIHSQHTLHQLLKHSDCPDSLPVGGDKQTMFFYAWVAAMAEALTPDELALWYAGVFGPMIAPMEEILKAEEARDQLQDENDEEEDTRPHKKQRLTHEDRRDIVIKCFREVAASKPASPTPPVASVSSSLVGVLRPPESH</sequence>
<dbReference type="Proteomes" id="UP001362999">
    <property type="component" value="Unassembled WGS sequence"/>
</dbReference>
<proteinExistence type="predicted"/>
<name>A0AAV9ZJ61_9AGAR</name>
<accession>A0AAV9ZJ61</accession>
<dbReference type="AlphaFoldDB" id="A0AAV9ZJ61"/>
<dbReference type="EMBL" id="JAWWNJ010000140">
    <property type="protein sequence ID" value="KAK6984237.1"/>
    <property type="molecule type" value="Genomic_DNA"/>
</dbReference>
<feature type="region of interest" description="Disordered" evidence="1">
    <location>
        <begin position="178"/>
        <end position="205"/>
    </location>
</feature>
<feature type="region of interest" description="Disordered" evidence="1">
    <location>
        <begin position="139"/>
        <end position="163"/>
    </location>
</feature>
<feature type="compositionally biased region" description="Low complexity" evidence="1">
    <location>
        <begin position="178"/>
        <end position="196"/>
    </location>
</feature>
<gene>
    <name evidence="2" type="ORF">R3P38DRAFT_357223</name>
</gene>
<evidence type="ECO:0000256" key="1">
    <source>
        <dbReference type="SAM" id="MobiDB-lite"/>
    </source>
</evidence>
<evidence type="ECO:0000313" key="2">
    <source>
        <dbReference type="EMBL" id="KAK6984237.1"/>
    </source>
</evidence>
<organism evidence="2 3">
    <name type="scientific">Favolaschia claudopus</name>
    <dbReference type="NCBI Taxonomy" id="2862362"/>
    <lineage>
        <taxon>Eukaryota</taxon>
        <taxon>Fungi</taxon>
        <taxon>Dikarya</taxon>
        <taxon>Basidiomycota</taxon>
        <taxon>Agaricomycotina</taxon>
        <taxon>Agaricomycetes</taxon>
        <taxon>Agaricomycetidae</taxon>
        <taxon>Agaricales</taxon>
        <taxon>Marasmiineae</taxon>
        <taxon>Mycenaceae</taxon>
        <taxon>Favolaschia</taxon>
    </lineage>
</organism>
<reference evidence="2 3" key="1">
    <citation type="journal article" date="2024" name="J Genomics">
        <title>Draft genome sequencing and assembly of Favolaschia claudopus CIRM-BRFM 2984 isolated from oak limbs.</title>
        <authorList>
            <person name="Navarro D."/>
            <person name="Drula E."/>
            <person name="Chaduli D."/>
            <person name="Cazenave R."/>
            <person name="Ahrendt S."/>
            <person name="Wang J."/>
            <person name="Lipzen A."/>
            <person name="Daum C."/>
            <person name="Barry K."/>
            <person name="Grigoriev I.V."/>
            <person name="Favel A."/>
            <person name="Rosso M.N."/>
            <person name="Martin F."/>
        </authorList>
    </citation>
    <scope>NUCLEOTIDE SEQUENCE [LARGE SCALE GENOMIC DNA]</scope>
    <source>
        <strain evidence="2 3">CIRM-BRFM 2984</strain>
    </source>
</reference>